<reference evidence="3 4" key="1">
    <citation type="submission" date="2019-11" db="EMBL/GenBank/DDBJ databases">
        <title>Whole genome sequence of Oryza granulata.</title>
        <authorList>
            <person name="Li W."/>
        </authorList>
    </citation>
    <scope>NUCLEOTIDE SEQUENCE [LARGE SCALE GENOMIC DNA]</scope>
    <source>
        <strain evidence="4">cv. Menghai</strain>
        <tissue evidence="3">Leaf</tissue>
    </source>
</reference>
<feature type="region of interest" description="Disordered" evidence="1">
    <location>
        <begin position="1"/>
        <end position="23"/>
    </location>
</feature>
<name>A0A6G1DZI6_9ORYZ</name>
<evidence type="ECO:0000313" key="4">
    <source>
        <dbReference type="Proteomes" id="UP000479710"/>
    </source>
</evidence>
<protein>
    <submittedName>
        <fullName evidence="3">Uncharacterized protein</fullName>
    </submittedName>
</protein>
<comment type="caution">
    <text evidence="3">The sequence shown here is derived from an EMBL/GenBank/DDBJ whole genome shotgun (WGS) entry which is preliminary data.</text>
</comment>
<sequence length="78" mass="8540">MMQAGADATALHRMEEGRAGDQSAAGVAIGYPLLEPRQEDRRRLTQFQRNFLRGSVIGVEIGLMAFSIIGDFPGIFMV</sequence>
<dbReference type="Proteomes" id="UP000479710">
    <property type="component" value="Unassembled WGS sequence"/>
</dbReference>
<keyword evidence="2" id="KW-0472">Membrane</keyword>
<accession>A0A6G1DZI6</accession>
<proteinExistence type="predicted"/>
<evidence type="ECO:0000256" key="1">
    <source>
        <dbReference type="SAM" id="MobiDB-lite"/>
    </source>
</evidence>
<keyword evidence="2" id="KW-1133">Transmembrane helix</keyword>
<keyword evidence="4" id="KW-1185">Reference proteome</keyword>
<feature type="transmembrane region" description="Helical" evidence="2">
    <location>
        <begin position="51"/>
        <end position="69"/>
    </location>
</feature>
<dbReference type="AlphaFoldDB" id="A0A6G1DZI6"/>
<keyword evidence="2" id="KW-0812">Transmembrane</keyword>
<feature type="compositionally biased region" description="Basic and acidic residues" evidence="1">
    <location>
        <begin position="10"/>
        <end position="19"/>
    </location>
</feature>
<organism evidence="3 4">
    <name type="scientific">Oryza meyeriana var. granulata</name>
    <dbReference type="NCBI Taxonomy" id="110450"/>
    <lineage>
        <taxon>Eukaryota</taxon>
        <taxon>Viridiplantae</taxon>
        <taxon>Streptophyta</taxon>
        <taxon>Embryophyta</taxon>
        <taxon>Tracheophyta</taxon>
        <taxon>Spermatophyta</taxon>
        <taxon>Magnoliopsida</taxon>
        <taxon>Liliopsida</taxon>
        <taxon>Poales</taxon>
        <taxon>Poaceae</taxon>
        <taxon>BOP clade</taxon>
        <taxon>Oryzoideae</taxon>
        <taxon>Oryzeae</taxon>
        <taxon>Oryzinae</taxon>
        <taxon>Oryza</taxon>
        <taxon>Oryza meyeriana</taxon>
    </lineage>
</organism>
<evidence type="ECO:0000313" key="3">
    <source>
        <dbReference type="EMBL" id="KAF0917756.1"/>
    </source>
</evidence>
<evidence type="ECO:0000256" key="2">
    <source>
        <dbReference type="SAM" id="Phobius"/>
    </source>
</evidence>
<gene>
    <name evidence="3" type="ORF">E2562_021251</name>
</gene>
<dbReference type="EMBL" id="SPHZ02000005">
    <property type="protein sequence ID" value="KAF0917756.1"/>
    <property type="molecule type" value="Genomic_DNA"/>
</dbReference>